<keyword evidence="2" id="KW-1185">Reference proteome</keyword>
<reference evidence="1 2" key="1">
    <citation type="journal article" date="2013" name="BMC Genomics">
        <title>Comparative genomics of parasitic silkworm microsporidia reveal an association between genome expansion and host adaptation.</title>
        <authorList>
            <person name="Pan G."/>
            <person name="Xu J."/>
            <person name="Li T."/>
            <person name="Xia Q."/>
            <person name="Liu S.L."/>
            <person name="Zhang G."/>
            <person name="Li S."/>
            <person name="Li C."/>
            <person name="Liu H."/>
            <person name="Yang L."/>
            <person name="Liu T."/>
            <person name="Zhang X."/>
            <person name="Wu Z."/>
            <person name="Fan W."/>
            <person name="Dang X."/>
            <person name="Xiang H."/>
            <person name="Tao M."/>
            <person name="Li Y."/>
            <person name="Hu J."/>
            <person name="Li Z."/>
            <person name="Lin L."/>
            <person name="Luo J."/>
            <person name="Geng L."/>
            <person name="Wang L."/>
            <person name="Long M."/>
            <person name="Wan Y."/>
            <person name="He N."/>
            <person name="Zhang Z."/>
            <person name="Lu C."/>
            <person name="Keeling P.J."/>
            <person name="Wang J."/>
            <person name="Xiang Z."/>
            <person name="Zhou Z."/>
        </authorList>
    </citation>
    <scope>NUCLEOTIDE SEQUENCE [LARGE SCALE GENOMIC DNA]</scope>
    <source>
        <strain evidence="2">CQ1 / CVCC 102059</strain>
    </source>
</reference>
<dbReference type="HOGENOM" id="CLU_1343607_0_0_1"/>
<gene>
    <name evidence="1" type="ORF">NBO_43g0001</name>
</gene>
<accession>R0MIK4</accession>
<protein>
    <submittedName>
        <fullName evidence="1">Uncharacterized protein</fullName>
    </submittedName>
</protein>
<evidence type="ECO:0000313" key="2">
    <source>
        <dbReference type="Proteomes" id="UP000016927"/>
    </source>
</evidence>
<dbReference type="AlphaFoldDB" id="R0MIK4"/>
<proteinExistence type="predicted"/>
<dbReference type="Proteomes" id="UP000016927">
    <property type="component" value="Unassembled WGS sequence"/>
</dbReference>
<name>R0MIK4_NOSB1</name>
<evidence type="ECO:0000313" key="1">
    <source>
        <dbReference type="EMBL" id="EOB13995.1"/>
    </source>
</evidence>
<dbReference type="EMBL" id="KB908951">
    <property type="protein sequence ID" value="EOB13995.1"/>
    <property type="molecule type" value="Genomic_DNA"/>
</dbReference>
<sequence length="204" mass="23981">MSNGIFLPITDKYDPCFYLDKFYNEINTAIKDLKNTKEPTSCDLTFTNLFKFSRSIEKLQEFYITEACESEFVQKHLSSVIGKDVASLEDYIEIEKILCDYYNVFTAIINNNLLYLKPFFNENYNCRIVKGIKIDFESPAKFGKMFAYRYDGKEVILKNDLDYFMDNSGDIFFLSDKIRAKNLYEIVVMSSDGKSRKRFEVDDF</sequence>
<dbReference type="VEuPathDB" id="MicrosporidiaDB:NBO_43g0001"/>
<organism evidence="1 2">
    <name type="scientific">Nosema bombycis (strain CQ1 / CVCC 102059)</name>
    <name type="common">Microsporidian parasite</name>
    <name type="synonym">Pebrine of silkworm</name>
    <dbReference type="NCBI Taxonomy" id="578461"/>
    <lineage>
        <taxon>Eukaryota</taxon>
        <taxon>Fungi</taxon>
        <taxon>Fungi incertae sedis</taxon>
        <taxon>Microsporidia</taxon>
        <taxon>Nosematidae</taxon>
        <taxon>Nosema</taxon>
    </lineage>
</organism>